<reference evidence="8" key="1">
    <citation type="submission" date="2018-05" db="EMBL/GenBank/DDBJ databases">
        <authorList>
            <person name="Lanie J.A."/>
            <person name="Ng W.-L."/>
            <person name="Kazmierczak K.M."/>
            <person name="Andrzejewski T.M."/>
            <person name="Davidsen T.M."/>
            <person name="Wayne K.J."/>
            <person name="Tettelin H."/>
            <person name="Glass J.I."/>
            <person name="Rusch D."/>
            <person name="Podicherti R."/>
            <person name="Tsui H.-C.T."/>
            <person name="Winkler M.E."/>
        </authorList>
    </citation>
    <scope>NUCLEOTIDE SEQUENCE</scope>
</reference>
<evidence type="ECO:0000313" key="8">
    <source>
        <dbReference type="EMBL" id="SVA84751.1"/>
    </source>
</evidence>
<dbReference type="InterPro" id="IPR053924">
    <property type="entry name" value="RecX_HTH_2nd"/>
</dbReference>
<dbReference type="Pfam" id="PF02631">
    <property type="entry name" value="RecX_HTH2"/>
    <property type="match status" value="1"/>
</dbReference>
<evidence type="ECO:0000256" key="4">
    <source>
        <dbReference type="ARBA" id="ARBA00022490"/>
    </source>
</evidence>
<organism evidence="8">
    <name type="scientific">marine metagenome</name>
    <dbReference type="NCBI Taxonomy" id="408172"/>
    <lineage>
        <taxon>unclassified sequences</taxon>
        <taxon>metagenomes</taxon>
        <taxon>ecological metagenomes</taxon>
    </lineage>
</organism>
<dbReference type="InterPro" id="IPR036388">
    <property type="entry name" value="WH-like_DNA-bd_sf"/>
</dbReference>
<evidence type="ECO:0000259" key="6">
    <source>
        <dbReference type="Pfam" id="PF21981"/>
    </source>
</evidence>
<evidence type="ECO:0000259" key="7">
    <source>
        <dbReference type="Pfam" id="PF21982"/>
    </source>
</evidence>
<dbReference type="InterPro" id="IPR053925">
    <property type="entry name" value="RecX_HTH_3rd"/>
</dbReference>
<accession>A0A381Z743</accession>
<protein>
    <recommendedName>
        <fullName evidence="3">Regulatory protein RecX</fullName>
    </recommendedName>
</protein>
<keyword evidence="4" id="KW-0963">Cytoplasm</keyword>
<comment type="similarity">
    <text evidence="2">Belongs to the RecX family.</text>
</comment>
<evidence type="ECO:0000256" key="1">
    <source>
        <dbReference type="ARBA" id="ARBA00004496"/>
    </source>
</evidence>
<evidence type="ECO:0000259" key="5">
    <source>
        <dbReference type="Pfam" id="PF02631"/>
    </source>
</evidence>
<feature type="domain" description="RecX first three-helical" evidence="7">
    <location>
        <begin position="11"/>
        <end position="46"/>
    </location>
</feature>
<dbReference type="InterPro" id="IPR053926">
    <property type="entry name" value="RecX_HTH_1st"/>
</dbReference>
<dbReference type="PANTHER" id="PTHR33602:SF1">
    <property type="entry name" value="REGULATORY PROTEIN RECX FAMILY PROTEIN"/>
    <property type="match status" value="1"/>
</dbReference>
<gene>
    <name evidence="8" type="ORF">METZ01_LOCUS137605</name>
</gene>
<evidence type="ECO:0000256" key="2">
    <source>
        <dbReference type="ARBA" id="ARBA00009695"/>
    </source>
</evidence>
<dbReference type="EMBL" id="UINC01020106">
    <property type="protein sequence ID" value="SVA84751.1"/>
    <property type="molecule type" value="Genomic_DNA"/>
</dbReference>
<feature type="domain" description="RecX third three-helical" evidence="6">
    <location>
        <begin position="100"/>
        <end position="144"/>
    </location>
</feature>
<comment type="subcellular location">
    <subcellularLocation>
        <location evidence="1">Cytoplasm</location>
    </subcellularLocation>
</comment>
<dbReference type="Gene3D" id="1.10.10.10">
    <property type="entry name" value="Winged helix-like DNA-binding domain superfamily/Winged helix DNA-binding domain"/>
    <property type="match status" value="3"/>
</dbReference>
<proteinExistence type="inferred from homology"/>
<dbReference type="GO" id="GO:0006282">
    <property type="term" value="P:regulation of DNA repair"/>
    <property type="evidence" value="ECO:0007669"/>
    <property type="project" value="InterPro"/>
</dbReference>
<dbReference type="GO" id="GO:0005737">
    <property type="term" value="C:cytoplasm"/>
    <property type="evidence" value="ECO:0007669"/>
    <property type="project" value="UniProtKB-SubCell"/>
</dbReference>
<dbReference type="Pfam" id="PF21981">
    <property type="entry name" value="RecX_HTH3"/>
    <property type="match status" value="1"/>
</dbReference>
<dbReference type="PANTHER" id="PTHR33602">
    <property type="entry name" value="REGULATORY PROTEIN RECX FAMILY PROTEIN"/>
    <property type="match status" value="1"/>
</dbReference>
<dbReference type="InterPro" id="IPR003783">
    <property type="entry name" value="Regulatory_RecX"/>
</dbReference>
<sequence>MLDQNLAKASNAARRFIAYRLRSEREVARRLSKKFEPATIEAAIAQMYRENFLDDMRFAQSFTDSRTGSRPKSAAKIRQELQSKGISREIADIVTADLSDYASALAAARKKTRSICRNTESVFSKKLSSHLAQRGFNYDLSNRIVRMICRDIYHQCEQ</sequence>
<feature type="domain" description="RecX second three-helical" evidence="5">
    <location>
        <begin position="54"/>
        <end position="92"/>
    </location>
</feature>
<name>A0A381Z743_9ZZZZ</name>
<evidence type="ECO:0000256" key="3">
    <source>
        <dbReference type="ARBA" id="ARBA00018111"/>
    </source>
</evidence>
<dbReference type="Pfam" id="PF21982">
    <property type="entry name" value="RecX_HTH1"/>
    <property type="match status" value="1"/>
</dbReference>
<dbReference type="AlphaFoldDB" id="A0A381Z743"/>
<dbReference type="HAMAP" id="MF_01114">
    <property type="entry name" value="RecX"/>
    <property type="match status" value="1"/>
</dbReference>